<evidence type="ECO:0000256" key="1">
    <source>
        <dbReference type="SAM" id="MobiDB-lite"/>
    </source>
</evidence>
<dbReference type="Proteomes" id="UP001596380">
    <property type="component" value="Unassembled WGS sequence"/>
</dbReference>
<feature type="transmembrane region" description="Helical" evidence="2">
    <location>
        <begin position="99"/>
        <end position="124"/>
    </location>
</feature>
<protein>
    <recommendedName>
        <fullName evidence="5">WXG100 family type VII secretion target</fullName>
    </recommendedName>
</protein>
<gene>
    <name evidence="3" type="ORF">ACFQKB_10000</name>
</gene>
<proteinExistence type="predicted"/>
<reference evidence="4" key="1">
    <citation type="journal article" date="2019" name="Int. J. Syst. Evol. Microbiol.">
        <title>The Global Catalogue of Microorganisms (GCM) 10K type strain sequencing project: providing services to taxonomists for standard genome sequencing and annotation.</title>
        <authorList>
            <consortium name="The Broad Institute Genomics Platform"/>
            <consortium name="The Broad Institute Genome Sequencing Center for Infectious Disease"/>
            <person name="Wu L."/>
            <person name="Ma J."/>
        </authorList>
    </citation>
    <scope>NUCLEOTIDE SEQUENCE [LARGE SCALE GENOMIC DNA]</scope>
    <source>
        <strain evidence="4">JCM 3369</strain>
    </source>
</reference>
<feature type="region of interest" description="Disordered" evidence="1">
    <location>
        <begin position="302"/>
        <end position="326"/>
    </location>
</feature>
<keyword evidence="4" id="KW-1185">Reference proteome</keyword>
<feature type="compositionally biased region" description="Basic and acidic residues" evidence="1">
    <location>
        <begin position="403"/>
        <end position="412"/>
    </location>
</feature>
<evidence type="ECO:0000313" key="4">
    <source>
        <dbReference type="Proteomes" id="UP001596380"/>
    </source>
</evidence>
<evidence type="ECO:0000256" key="2">
    <source>
        <dbReference type="SAM" id="Phobius"/>
    </source>
</evidence>
<name>A0ABW2CEB7_9ACTN</name>
<sequence>MSALSASDSMMSIATTEAMAAGLILPPAMMINFEFKLSTGKATDLEKAGQEWRKAADLVQQTATELQSSLAAISGSDWSSDDRKGYEAKVQEFASQLQVLYVFCTAVGIALTVLAYALFVYAVFAVAMGTFLGALAVAAAAALASVVGTPVFLECEALAATCLTVTHVATGILAAAGQLGAATMAGGAALAAVVETFKGNDKALTDFMRAQATGSAGALANLGQNAANAGLNWLNRSDGVKVPGGHKGTPLSEIDLDADRNYDKTWNVGGGAKFNTGTGGEWEVGGHAKYGDRGWQGLEGEGKYTSPTGWSAGGKGGWEEDSKGNDSIYGGVNGGYEKGGAGATGEAEGKYGLDDGSWEGKEKHGATYQGGDVYNQTNTAANDGQGHTKWTSETESVGGNSKTESEVPPWDR</sequence>
<keyword evidence="2" id="KW-0812">Transmembrane</keyword>
<feature type="region of interest" description="Disordered" evidence="1">
    <location>
        <begin position="340"/>
        <end position="412"/>
    </location>
</feature>
<accession>A0ABW2CEB7</accession>
<evidence type="ECO:0008006" key="5">
    <source>
        <dbReference type="Google" id="ProtNLM"/>
    </source>
</evidence>
<keyword evidence="2" id="KW-0472">Membrane</keyword>
<dbReference type="EMBL" id="JBHSXS010000004">
    <property type="protein sequence ID" value="MFC6880096.1"/>
    <property type="molecule type" value="Genomic_DNA"/>
</dbReference>
<dbReference type="RefSeq" id="WP_160820600.1">
    <property type="nucleotide sequence ID" value="NZ_JBHSXE010000001.1"/>
</dbReference>
<comment type="caution">
    <text evidence="3">The sequence shown here is derived from an EMBL/GenBank/DDBJ whole genome shotgun (WGS) entry which is preliminary data.</text>
</comment>
<feature type="compositionally biased region" description="Polar residues" evidence="1">
    <location>
        <begin position="388"/>
        <end position="402"/>
    </location>
</feature>
<feature type="transmembrane region" description="Helical" evidence="2">
    <location>
        <begin position="131"/>
        <end position="153"/>
    </location>
</feature>
<evidence type="ECO:0000313" key="3">
    <source>
        <dbReference type="EMBL" id="MFC6880096.1"/>
    </source>
</evidence>
<organism evidence="3 4">
    <name type="scientific">Actinomadura yumaensis</name>
    <dbReference type="NCBI Taxonomy" id="111807"/>
    <lineage>
        <taxon>Bacteria</taxon>
        <taxon>Bacillati</taxon>
        <taxon>Actinomycetota</taxon>
        <taxon>Actinomycetes</taxon>
        <taxon>Streptosporangiales</taxon>
        <taxon>Thermomonosporaceae</taxon>
        <taxon>Actinomadura</taxon>
    </lineage>
</organism>
<feature type="compositionally biased region" description="Basic and acidic residues" evidence="1">
    <location>
        <begin position="347"/>
        <end position="365"/>
    </location>
</feature>
<keyword evidence="2" id="KW-1133">Transmembrane helix</keyword>